<dbReference type="SUPFAM" id="SSF56112">
    <property type="entry name" value="Protein kinase-like (PK-like)"/>
    <property type="match status" value="1"/>
</dbReference>
<dbReference type="GO" id="GO:0030182">
    <property type="term" value="P:neuron differentiation"/>
    <property type="evidence" value="ECO:0007669"/>
    <property type="project" value="UniProtKB-ARBA"/>
</dbReference>
<evidence type="ECO:0000256" key="6">
    <source>
        <dbReference type="ARBA" id="ARBA00023136"/>
    </source>
</evidence>
<keyword evidence="6" id="KW-0472">Membrane</keyword>
<dbReference type="PROSITE" id="PS00109">
    <property type="entry name" value="PROTEIN_KINASE_TYR"/>
    <property type="match status" value="1"/>
</dbReference>
<dbReference type="GO" id="GO:0048468">
    <property type="term" value="P:cell development"/>
    <property type="evidence" value="ECO:0007669"/>
    <property type="project" value="UniProtKB-ARBA"/>
</dbReference>
<dbReference type="CDD" id="cd00192">
    <property type="entry name" value="PTKc"/>
    <property type="match status" value="1"/>
</dbReference>
<evidence type="ECO:0000256" key="7">
    <source>
        <dbReference type="ARBA" id="ARBA00023137"/>
    </source>
</evidence>
<evidence type="ECO:0000256" key="4">
    <source>
        <dbReference type="ARBA" id="ARBA00022777"/>
    </source>
</evidence>
<dbReference type="GO" id="GO:0005524">
    <property type="term" value="F:ATP binding"/>
    <property type="evidence" value="ECO:0007669"/>
    <property type="project" value="UniProtKB-KW"/>
</dbReference>
<dbReference type="InterPro" id="IPR011009">
    <property type="entry name" value="Kinase-like_dom_sf"/>
</dbReference>
<name>A0A9Q1BX93_HOLLE</name>
<keyword evidence="2" id="KW-0808">Transferase</keyword>
<evidence type="ECO:0000256" key="5">
    <source>
        <dbReference type="ARBA" id="ARBA00022840"/>
    </source>
</evidence>
<organism evidence="9 10">
    <name type="scientific">Holothuria leucospilota</name>
    <name type="common">Black long sea cucumber</name>
    <name type="synonym">Mertensiothuria leucospilota</name>
    <dbReference type="NCBI Taxonomy" id="206669"/>
    <lineage>
        <taxon>Eukaryota</taxon>
        <taxon>Metazoa</taxon>
        <taxon>Echinodermata</taxon>
        <taxon>Eleutherozoa</taxon>
        <taxon>Echinozoa</taxon>
        <taxon>Holothuroidea</taxon>
        <taxon>Aspidochirotacea</taxon>
        <taxon>Aspidochirotida</taxon>
        <taxon>Holothuriidae</taxon>
        <taxon>Holothuria</taxon>
    </lineage>
</organism>
<accession>A0A9Q1BX93</accession>
<evidence type="ECO:0000256" key="2">
    <source>
        <dbReference type="ARBA" id="ARBA00022679"/>
    </source>
</evidence>
<comment type="subcellular location">
    <subcellularLocation>
        <location evidence="1">Endomembrane system</location>
    </subcellularLocation>
</comment>
<dbReference type="GO" id="GO:0050793">
    <property type="term" value="P:regulation of developmental process"/>
    <property type="evidence" value="ECO:0007669"/>
    <property type="project" value="UniProtKB-ARBA"/>
</dbReference>
<dbReference type="PRINTS" id="PR00109">
    <property type="entry name" value="TYRKINASE"/>
</dbReference>
<dbReference type="SMART" id="SM00219">
    <property type="entry name" value="TyrKc"/>
    <property type="match status" value="1"/>
</dbReference>
<evidence type="ECO:0000256" key="3">
    <source>
        <dbReference type="ARBA" id="ARBA00022741"/>
    </source>
</evidence>
<dbReference type="GO" id="GO:0005886">
    <property type="term" value="C:plasma membrane"/>
    <property type="evidence" value="ECO:0007669"/>
    <property type="project" value="TreeGrafter"/>
</dbReference>
<dbReference type="GO" id="GO:0007169">
    <property type="term" value="P:cell surface receptor protein tyrosine kinase signaling pathway"/>
    <property type="evidence" value="ECO:0007669"/>
    <property type="project" value="TreeGrafter"/>
</dbReference>
<dbReference type="GO" id="GO:0043235">
    <property type="term" value="C:receptor complex"/>
    <property type="evidence" value="ECO:0007669"/>
    <property type="project" value="TreeGrafter"/>
</dbReference>
<evidence type="ECO:0000313" key="10">
    <source>
        <dbReference type="Proteomes" id="UP001152320"/>
    </source>
</evidence>
<dbReference type="PANTHER" id="PTHR24416:SF621">
    <property type="entry name" value="TYROSINE KINASE RECEPTOR CAD96CA"/>
    <property type="match status" value="1"/>
</dbReference>
<dbReference type="EMBL" id="JAIZAY010000010">
    <property type="protein sequence ID" value="KAJ8035028.1"/>
    <property type="molecule type" value="Genomic_DNA"/>
</dbReference>
<proteinExistence type="predicted"/>
<sequence>MEYLENGSLLNYLTSFSERPTRLSVMPTENDGTMITSKELMRFGLEIAKGMEYLASKNLVHRDLAARNILLGDNLQCKVSDLGLARILKYSNEYEMRSKSRVPVRWMAPESILRNKYSTTSDVWSFGVVLWEIATLGSHPYPGLGCKQIIDDVKKGMRLLQPTHCRDEM</sequence>
<protein>
    <submittedName>
        <fullName evidence="9">Tyrosine kinase receptor Cad96Ca</fullName>
    </submittedName>
</protein>
<reference evidence="9" key="1">
    <citation type="submission" date="2021-10" db="EMBL/GenBank/DDBJ databases">
        <title>Tropical sea cucumber genome reveals ecological adaptation and Cuvierian tubules defense mechanism.</title>
        <authorList>
            <person name="Chen T."/>
        </authorList>
    </citation>
    <scope>NUCLEOTIDE SEQUENCE</scope>
    <source>
        <strain evidence="9">Nanhai2018</strain>
        <tissue evidence="9">Muscle</tissue>
    </source>
</reference>
<dbReference type="GO" id="GO:0004714">
    <property type="term" value="F:transmembrane receptor protein tyrosine kinase activity"/>
    <property type="evidence" value="ECO:0007669"/>
    <property type="project" value="TreeGrafter"/>
</dbReference>
<dbReference type="PROSITE" id="PS50011">
    <property type="entry name" value="PROTEIN_KINASE_DOM"/>
    <property type="match status" value="1"/>
</dbReference>
<dbReference type="Pfam" id="PF07714">
    <property type="entry name" value="PK_Tyr_Ser-Thr"/>
    <property type="match status" value="1"/>
</dbReference>
<dbReference type="OrthoDB" id="4062651at2759"/>
<dbReference type="FunFam" id="1.10.510.10:FF:001512">
    <property type="entry name" value="Receptor tyrosine-protein kinase erbB-2"/>
    <property type="match status" value="1"/>
</dbReference>
<dbReference type="AlphaFoldDB" id="A0A9Q1BX93"/>
<dbReference type="PANTHER" id="PTHR24416">
    <property type="entry name" value="TYROSINE-PROTEIN KINASE RECEPTOR"/>
    <property type="match status" value="1"/>
</dbReference>
<keyword evidence="5" id="KW-0067">ATP-binding</keyword>
<evidence type="ECO:0000313" key="9">
    <source>
        <dbReference type="EMBL" id="KAJ8035028.1"/>
    </source>
</evidence>
<keyword evidence="7" id="KW-0829">Tyrosine-protein kinase</keyword>
<dbReference type="InterPro" id="IPR020635">
    <property type="entry name" value="Tyr_kinase_cat_dom"/>
</dbReference>
<evidence type="ECO:0000259" key="8">
    <source>
        <dbReference type="PROSITE" id="PS50011"/>
    </source>
</evidence>
<evidence type="ECO:0000256" key="1">
    <source>
        <dbReference type="ARBA" id="ARBA00004308"/>
    </source>
</evidence>
<keyword evidence="3" id="KW-0547">Nucleotide-binding</keyword>
<feature type="domain" description="Protein kinase" evidence="8">
    <location>
        <begin position="1"/>
        <end position="169"/>
    </location>
</feature>
<gene>
    <name evidence="9" type="ORF">HOLleu_22104</name>
</gene>
<dbReference type="InterPro" id="IPR008266">
    <property type="entry name" value="Tyr_kinase_AS"/>
</dbReference>
<comment type="caution">
    <text evidence="9">The sequence shown here is derived from an EMBL/GenBank/DDBJ whole genome shotgun (WGS) entry which is preliminary data.</text>
</comment>
<dbReference type="Gene3D" id="1.10.510.10">
    <property type="entry name" value="Transferase(Phosphotransferase) domain 1"/>
    <property type="match status" value="1"/>
</dbReference>
<dbReference type="InterPro" id="IPR050122">
    <property type="entry name" value="RTK"/>
</dbReference>
<keyword evidence="9" id="KW-0675">Receptor</keyword>
<dbReference type="Proteomes" id="UP001152320">
    <property type="component" value="Chromosome 10"/>
</dbReference>
<dbReference type="GO" id="GO:0012505">
    <property type="term" value="C:endomembrane system"/>
    <property type="evidence" value="ECO:0007669"/>
    <property type="project" value="UniProtKB-SubCell"/>
</dbReference>
<keyword evidence="4 9" id="KW-0418">Kinase</keyword>
<dbReference type="InterPro" id="IPR000719">
    <property type="entry name" value="Prot_kinase_dom"/>
</dbReference>
<dbReference type="InterPro" id="IPR001245">
    <property type="entry name" value="Ser-Thr/Tyr_kinase_cat_dom"/>
</dbReference>
<keyword evidence="10" id="KW-1185">Reference proteome</keyword>